<reference evidence="2" key="1">
    <citation type="journal article" date="2020" name="Stud. Mycol.">
        <title>101 Dothideomycetes genomes: a test case for predicting lifestyles and emergence of pathogens.</title>
        <authorList>
            <person name="Haridas S."/>
            <person name="Albert R."/>
            <person name="Binder M."/>
            <person name="Bloem J."/>
            <person name="Labutti K."/>
            <person name="Salamov A."/>
            <person name="Andreopoulos B."/>
            <person name="Baker S."/>
            <person name="Barry K."/>
            <person name="Bills G."/>
            <person name="Bluhm B."/>
            <person name="Cannon C."/>
            <person name="Castanera R."/>
            <person name="Culley D."/>
            <person name="Daum C."/>
            <person name="Ezra D."/>
            <person name="Gonzalez J."/>
            <person name="Henrissat B."/>
            <person name="Kuo A."/>
            <person name="Liang C."/>
            <person name="Lipzen A."/>
            <person name="Lutzoni F."/>
            <person name="Magnuson J."/>
            <person name="Mondo S."/>
            <person name="Nolan M."/>
            <person name="Ohm R."/>
            <person name="Pangilinan J."/>
            <person name="Park H.-J."/>
            <person name="Ramirez L."/>
            <person name="Alfaro M."/>
            <person name="Sun H."/>
            <person name="Tritt A."/>
            <person name="Yoshinaga Y."/>
            <person name="Zwiers L.-H."/>
            <person name="Turgeon B."/>
            <person name="Goodwin S."/>
            <person name="Spatafora J."/>
            <person name="Crous P."/>
            <person name="Grigoriev I."/>
        </authorList>
    </citation>
    <scope>NUCLEOTIDE SEQUENCE</scope>
    <source>
        <strain evidence="2">CBS 123094</strain>
    </source>
</reference>
<protein>
    <recommendedName>
        <fullName evidence="1">DUF7730 domain-containing protein</fullName>
    </recommendedName>
</protein>
<sequence>MSRIHVQSKGVDDDKMRLHSFDCGHTGEFCPNAENCVEEENKREGILSLLLVSKRVYREAIDALYSRPTFHFGTRKEFLIFTRSIPKHHLNKIRTISIEGFWRLYDQRQYSIYHHFISATTPDLDSAFSSMACLRRVYLTFIRTEITHFTKWTVPEEHEYFYDDSDFPLSTCNIFMYVDMTPTVDALDVGMVCDLAPWEPLLGERPVRQLIRLRSREES</sequence>
<organism evidence="2 3">
    <name type="scientific">Amniculicola lignicola CBS 123094</name>
    <dbReference type="NCBI Taxonomy" id="1392246"/>
    <lineage>
        <taxon>Eukaryota</taxon>
        <taxon>Fungi</taxon>
        <taxon>Dikarya</taxon>
        <taxon>Ascomycota</taxon>
        <taxon>Pezizomycotina</taxon>
        <taxon>Dothideomycetes</taxon>
        <taxon>Pleosporomycetidae</taxon>
        <taxon>Pleosporales</taxon>
        <taxon>Amniculicolaceae</taxon>
        <taxon>Amniculicola</taxon>
    </lineage>
</organism>
<evidence type="ECO:0000313" key="3">
    <source>
        <dbReference type="Proteomes" id="UP000799779"/>
    </source>
</evidence>
<name>A0A6A5WGI1_9PLEO</name>
<dbReference type="Proteomes" id="UP000799779">
    <property type="component" value="Unassembled WGS sequence"/>
</dbReference>
<evidence type="ECO:0000259" key="1">
    <source>
        <dbReference type="Pfam" id="PF24864"/>
    </source>
</evidence>
<dbReference type="AlphaFoldDB" id="A0A6A5WGI1"/>
<keyword evidence="3" id="KW-1185">Reference proteome</keyword>
<dbReference type="Pfam" id="PF24864">
    <property type="entry name" value="DUF7730"/>
    <property type="match status" value="1"/>
</dbReference>
<dbReference type="PANTHER" id="PTHR38790">
    <property type="entry name" value="2EXR DOMAIN-CONTAINING PROTEIN-RELATED"/>
    <property type="match status" value="1"/>
</dbReference>
<gene>
    <name evidence="2" type="ORF">P154DRAFT_306295</name>
</gene>
<dbReference type="EMBL" id="ML977621">
    <property type="protein sequence ID" value="KAF1996766.1"/>
    <property type="molecule type" value="Genomic_DNA"/>
</dbReference>
<dbReference type="OrthoDB" id="3801532at2759"/>
<accession>A0A6A5WGI1</accession>
<feature type="domain" description="DUF7730" evidence="1">
    <location>
        <begin position="33"/>
        <end position="156"/>
    </location>
</feature>
<dbReference type="InterPro" id="IPR056632">
    <property type="entry name" value="DUF7730"/>
</dbReference>
<evidence type="ECO:0000313" key="2">
    <source>
        <dbReference type="EMBL" id="KAF1996766.1"/>
    </source>
</evidence>
<proteinExistence type="predicted"/>